<evidence type="ECO:0000256" key="7">
    <source>
        <dbReference type="PROSITE-ProRule" id="PRU01363"/>
    </source>
</evidence>
<feature type="active site" description="Proton acceptor; for dehydratase activity" evidence="7">
    <location>
        <position position="998"/>
    </location>
</feature>
<feature type="region of interest" description="Disordered" evidence="8">
    <location>
        <begin position="2602"/>
        <end position="2669"/>
    </location>
</feature>
<dbReference type="InterPro" id="IPR036291">
    <property type="entry name" value="NAD(P)-bd_dom_sf"/>
</dbReference>
<protein>
    <submittedName>
        <fullName evidence="12">Uncharacterized protein</fullName>
    </submittedName>
</protein>
<evidence type="ECO:0000256" key="5">
    <source>
        <dbReference type="ARBA" id="ARBA00023002"/>
    </source>
</evidence>
<evidence type="ECO:0000256" key="4">
    <source>
        <dbReference type="ARBA" id="ARBA00022679"/>
    </source>
</evidence>
<evidence type="ECO:0000256" key="2">
    <source>
        <dbReference type="ARBA" id="ARBA00022553"/>
    </source>
</evidence>
<dbReference type="Gene3D" id="3.40.47.10">
    <property type="match status" value="1"/>
</dbReference>
<dbReference type="PROSITE" id="PS52019">
    <property type="entry name" value="PKS_MFAS_DH"/>
    <property type="match status" value="1"/>
</dbReference>
<evidence type="ECO:0000259" key="11">
    <source>
        <dbReference type="PROSITE" id="PS52019"/>
    </source>
</evidence>
<accession>A0A423VC71</accession>
<dbReference type="SMART" id="SM00826">
    <property type="entry name" value="PKS_DH"/>
    <property type="match status" value="1"/>
</dbReference>
<dbReference type="Gene3D" id="3.10.129.110">
    <property type="entry name" value="Polyketide synthase dehydratase"/>
    <property type="match status" value="1"/>
</dbReference>
<dbReference type="GO" id="GO:0031177">
    <property type="term" value="F:phosphopantetheine binding"/>
    <property type="evidence" value="ECO:0007669"/>
    <property type="project" value="InterPro"/>
</dbReference>
<feature type="active site" description="Proton donor; for dehydratase activity" evidence="7">
    <location>
        <position position="1181"/>
    </location>
</feature>
<dbReference type="PROSITE" id="PS50075">
    <property type="entry name" value="CARRIER"/>
    <property type="match status" value="1"/>
</dbReference>
<evidence type="ECO:0000256" key="3">
    <source>
        <dbReference type="ARBA" id="ARBA00022603"/>
    </source>
</evidence>
<dbReference type="Gene3D" id="3.40.50.720">
    <property type="entry name" value="NAD(P)-binding Rossmann-like Domain"/>
    <property type="match status" value="1"/>
</dbReference>
<dbReference type="Proteomes" id="UP000283895">
    <property type="component" value="Unassembled WGS sequence"/>
</dbReference>
<comment type="caution">
    <text evidence="12">The sequence shown here is derived from an EMBL/GenBank/DDBJ whole genome shotgun (WGS) entry which is preliminary data.</text>
</comment>
<evidence type="ECO:0000313" key="13">
    <source>
        <dbReference type="Proteomes" id="UP000283895"/>
    </source>
</evidence>
<dbReference type="SUPFAM" id="SSF55048">
    <property type="entry name" value="Probable ACP-binding domain of malonyl-CoA ACP transacylase"/>
    <property type="match status" value="1"/>
</dbReference>
<keyword evidence="5" id="KW-0560">Oxidoreductase</keyword>
<dbReference type="OrthoDB" id="329835at2759"/>
<dbReference type="GO" id="GO:0004315">
    <property type="term" value="F:3-oxoacyl-[acyl-carrier-protein] synthase activity"/>
    <property type="evidence" value="ECO:0007669"/>
    <property type="project" value="InterPro"/>
</dbReference>
<dbReference type="InterPro" id="IPR016036">
    <property type="entry name" value="Malonyl_transacylase_ACP-bd"/>
</dbReference>
<dbReference type="InterPro" id="IPR016039">
    <property type="entry name" value="Thiolase-like"/>
</dbReference>
<feature type="domain" description="Carrier" evidence="9">
    <location>
        <begin position="2485"/>
        <end position="2560"/>
    </location>
</feature>
<dbReference type="Pfam" id="PF08242">
    <property type="entry name" value="Methyltransf_12"/>
    <property type="match status" value="1"/>
</dbReference>
<dbReference type="InterPro" id="IPR042104">
    <property type="entry name" value="PKS_dehydratase_sf"/>
</dbReference>
<dbReference type="Pfam" id="PF00698">
    <property type="entry name" value="Acyl_transf_1"/>
    <property type="match status" value="1"/>
</dbReference>
<gene>
    <name evidence="12" type="ORF">VMCG_10383</name>
</gene>
<keyword evidence="2" id="KW-0597">Phosphoprotein</keyword>
<evidence type="ECO:0000313" key="12">
    <source>
        <dbReference type="EMBL" id="ROV88538.1"/>
    </source>
</evidence>
<dbReference type="SUPFAM" id="SSF53901">
    <property type="entry name" value="Thiolase-like"/>
    <property type="match status" value="1"/>
</dbReference>
<evidence type="ECO:0000259" key="9">
    <source>
        <dbReference type="PROSITE" id="PS50075"/>
    </source>
</evidence>
<feature type="domain" description="PKS/mFAS DH" evidence="11">
    <location>
        <begin position="965"/>
        <end position="1275"/>
    </location>
</feature>
<dbReference type="InterPro" id="IPR049552">
    <property type="entry name" value="PKS_DH_N"/>
</dbReference>
<dbReference type="Pfam" id="PF08659">
    <property type="entry name" value="KR"/>
    <property type="match status" value="1"/>
</dbReference>
<dbReference type="InterPro" id="IPR016035">
    <property type="entry name" value="Acyl_Trfase/lysoPLipase"/>
</dbReference>
<dbReference type="Gene3D" id="1.10.1200.10">
    <property type="entry name" value="ACP-like"/>
    <property type="match status" value="1"/>
</dbReference>
<dbReference type="SUPFAM" id="SSF52151">
    <property type="entry name" value="FabD/lysophospholipase-like"/>
    <property type="match status" value="1"/>
</dbReference>
<dbReference type="InterPro" id="IPR050091">
    <property type="entry name" value="PKS_NRPS_Biosynth_Enz"/>
</dbReference>
<dbReference type="SMART" id="SM00822">
    <property type="entry name" value="PKS_KR"/>
    <property type="match status" value="1"/>
</dbReference>
<dbReference type="PROSITE" id="PS52004">
    <property type="entry name" value="KS3_2"/>
    <property type="match status" value="1"/>
</dbReference>
<keyword evidence="13" id="KW-1185">Reference proteome</keyword>
<dbReference type="SMART" id="SM00825">
    <property type="entry name" value="PKS_KS"/>
    <property type="match status" value="1"/>
</dbReference>
<dbReference type="InterPro" id="IPR006162">
    <property type="entry name" value="Ppantetheine_attach_site"/>
</dbReference>
<evidence type="ECO:0000256" key="6">
    <source>
        <dbReference type="ARBA" id="ARBA00023268"/>
    </source>
</evidence>
<dbReference type="InterPro" id="IPR049900">
    <property type="entry name" value="PKS_mFAS_DH"/>
</dbReference>
<feature type="domain" description="Ketosynthase family 3 (KS3)" evidence="10">
    <location>
        <begin position="2"/>
        <end position="440"/>
    </location>
</feature>
<dbReference type="SUPFAM" id="SSF53335">
    <property type="entry name" value="S-adenosyl-L-methionine-dependent methyltransferases"/>
    <property type="match status" value="1"/>
</dbReference>
<evidence type="ECO:0000259" key="10">
    <source>
        <dbReference type="PROSITE" id="PS52004"/>
    </source>
</evidence>
<dbReference type="InterPro" id="IPR036736">
    <property type="entry name" value="ACP-like_sf"/>
</dbReference>
<dbReference type="SUPFAM" id="SSF51735">
    <property type="entry name" value="NAD(P)-binding Rossmann-fold domains"/>
    <property type="match status" value="1"/>
</dbReference>
<dbReference type="InterPro" id="IPR029063">
    <property type="entry name" value="SAM-dependent_MTases_sf"/>
</dbReference>
<dbReference type="CDD" id="cd02440">
    <property type="entry name" value="AdoMet_MTases"/>
    <property type="match status" value="1"/>
</dbReference>
<dbReference type="InterPro" id="IPR020807">
    <property type="entry name" value="PKS_DH"/>
</dbReference>
<dbReference type="Pfam" id="PF16197">
    <property type="entry name" value="KAsynt_C_assoc"/>
    <property type="match status" value="1"/>
</dbReference>
<dbReference type="InterPro" id="IPR014043">
    <property type="entry name" value="Acyl_transferase_dom"/>
</dbReference>
<keyword evidence="4" id="KW-0808">Transferase</keyword>
<dbReference type="GO" id="GO:0008168">
    <property type="term" value="F:methyltransferase activity"/>
    <property type="evidence" value="ECO:0007669"/>
    <property type="project" value="UniProtKB-KW"/>
</dbReference>
<evidence type="ECO:0000256" key="8">
    <source>
        <dbReference type="SAM" id="MobiDB-lite"/>
    </source>
</evidence>
<dbReference type="Gene3D" id="3.40.366.10">
    <property type="entry name" value="Malonyl-Coenzyme A Acyl Carrier Protein, domain 2"/>
    <property type="match status" value="1"/>
</dbReference>
<dbReference type="SMART" id="SM00823">
    <property type="entry name" value="PKS_PP"/>
    <property type="match status" value="1"/>
</dbReference>
<dbReference type="InterPro" id="IPR014030">
    <property type="entry name" value="Ketoacyl_synth_N"/>
</dbReference>
<name>A0A423VC71_9PEZI</name>
<dbReference type="InterPro" id="IPR018201">
    <property type="entry name" value="Ketoacyl_synth_AS"/>
</dbReference>
<dbReference type="GO" id="GO:0016491">
    <property type="term" value="F:oxidoreductase activity"/>
    <property type="evidence" value="ECO:0007669"/>
    <property type="project" value="UniProtKB-KW"/>
</dbReference>
<dbReference type="EMBL" id="LKEA01000078">
    <property type="protein sequence ID" value="ROV88538.1"/>
    <property type="molecule type" value="Genomic_DNA"/>
</dbReference>
<dbReference type="Pfam" id="PF00550">
    <property type="entry name" value="PP-binding"/>
    <property type="match status" value="1"/>
</dbReference>
<dbReference type="InterPro" id="IPR013217">
    <property type="entry name" value="Methyltransf_12"/>
</dbReference>
<keyword evidence="6" id="KW-0511">Multifunctional enzyme</keyword>
<sequence>MPEPIAIIGSACRLPGGADTPSKLWKLIKDPPELSRKPDPSRFDVDAFYHPIGMHSGTTNATKSYWLDEDVARFDAAFFSIQPGEVEAMDPQQRLLLEVVYDGLCAAGQRMDALRGSDTAVYVGQMCDDWNTMLNRDWLTMPRYTATGLERAINANRVSYYFDWTGPSMTIDTACSSSLVALDQAVQTLRSGKSKMAIAAGTSLMLSPAMFVSESSLGMLSPTGHCAMWDASADGYTRGEGVACVLVKTLSQALADKDPIECIIRETGVNTDGHAAPGLTMPSNITQAALIRETYARAGLDPNNKLGDRPQFFHAHGTGTQAGDPQEAQAISGALFPRGSVAESEADKLIVGSIKTVIGHTEGTAGVTSVIATALALKHGVIPPNLHFHNLNPKVAPFFGHLDIPTTAMPWPNIEEGQIRRASVNSFGFGGSNSHAILEQYVPQAESLTNSETSTNICPGPSTSSSQLFTPLVFSAASETSLRAMLSSHLDYLQSNPAVQLSSLAYTLQHRRSTLSYRTAITALTIQHAIESLKGLFNAPSDSSAGELLGNRYSTSIKTQRHKIIGIFTGQGAQWARMGAQLIESSPFAAARIEELDSILTTLPNTTDRPSWTLKGQLLADKTTSRLAEAQLSQPLCTVVQILLVDVLRAAGIVFTSVVGHSSGEIGAAYAAGLVSARDALLIAYFRGVHAKLAASPNNKNATSGAMMAAGTSETLARALCAGPRFVGRMQVAAVNSSSSVTLSGDEDAVDEAERMFKEEGTFARKLKVDKAYHSAHMTPCAGPYIASLDSCGIRPSVPHDNIGVGTTWYSSVYKGEPMSVERLTNQYWADNMCKAVLFADALASAADSVGTFDLAVEVGPHPALKGPALATLGSMGSVPYTGLLSRGQSDTESLMAGLGFVWTHLGAGSVQFSAAQALLSGTNVETETVLSDLPSYPFDHQRAYWHDSRVFNHFRHRSAIHAPNTVLGMICSEATTTVEFQWRNILKPSEVAWLKGHVLQRQALFPATGYVSQAIEAIRLAALEIAGLDTAISVFKVTDMEIPRALILDGDSSSVETIFTLSSVSRSSDGGVITAEWACSSAAEGGGNNVMLNAKGRVSAQLAAAEPDTLPLSQYDAYNLVDAGEEQFYTNLARIGYEYSRPFRGVSNIRRKPGYSTGTLADQSGESWYDDLIVHPGMLDSALQTIFAAWSFPGDTEIWCLHVPVSVSSITINAFYTPVGEGMKQGTMQYETMIRNRDNSKVVGDIYLNTNDNAHAFVQFEGVTLVPFMRATPKDDVPMFSYLHQEVAAPDGQLAAGGETVTDYEVQLYKDMDRVAYWYVRNASLAFPAGEREQLLAHFQHYLRWCDRTVDMVSSGANSKVPAECNTDSHEDVALIVARYEDRKDLRFIQAVGDQLGQIIREGGSFLDSMELTDFLPAMYENGGICSGPTGGWLGRILAQISHRYPGANILEVGGGTGGTTEAALGALGTAYGSYTFTDLSPSFVLVAEERFGPGGRNQAERIVFNTFDMTREPSAQGVVEGSYDVVVAAQVLHFSPDVAISLANLRRLLKPGGFLVVAETTSSTDLLSAGMTIGTLPGWWNGAHTGRPWGPMLTLSQWEDVLQTPALGFGGIDTVSPDISESLPIRVFVAQAVDDRVTLLREPLAVEEYWHQAGIGADALAIIGGTTPYVQSLAQKTYEIVGPRFITKGIFETAQAFSSSDMAQAAAASASSRVTVLCLTDLDEPYLQDLTATKLDALKTLLNLSGTMTWVTRGAIEDSPFSYMMRGITMAVSTEDPLLNVHMFDLDIEAGLEARSKEASELVQVMLRQHALYSWGLNEDADASGLLWSVEPEVYMHDGRQHITRVLQDKEKNERYNGRRRDVYSTVHTAEDTGVLQLRGKGEGQGRGALELQKVSPLRLIAASASTKCATIIVTHSLLQSLAVGPGPSGFFQLCVGLDAETDEPVLALSGSGESRALVPKQWCIPLKHLGQVPATSTLVSAAASLIAEQILLFTPLGGTLLVNEADLAVKLALQRKARGRNVKTVFTTAQPRQSNNDAVVFDESTESVFLHPNFPQHTFQTVVPTSTTVFVHFSRGSRSDAVRDEMVKYLPPACLRVPEEAVLSCEPNASMAELEQARIDLLAQMLRNAWSDADEVMANSLASSIPLGEATRHKAIGEPLSVVDWTFPGAVQAKVQPIDAGILFRADRTYMFVGMAGELGQSLAGWMLAHGARHVVLTSRNPKVNPKFVADMERRYPGAIVKTMSADVTSRESLRRLHESVTATLPPIAGVMNGAMVLADDLFDKMSHEQFARVAAPKVLGTQLLDDMFRTEPLDFFIVTTSITAVIGWSGQSNYSAANEFMTSLVRNRRDRRGLAGSAINIPAVKGVGYAAQEKNGFDFEYFDSLGYINVSEEDLHILCAEAVLSGRPGSSASPQVVMGVDYVAADLDIRAAHRRDAKFSHFIRHDDVAGSNSDQTGQANKSSVRVKVQLQEAKSREEASVITTDGFIAHLKRTLRMSADEKVEESATLIELGVDSLAAVEIRGWFLKELEVDVPTLSILGGGPIAKLVGAAMEKLVLPSQQEEVAPVPLPAPMPVTASVPVELAPAKMLDMERPVLVTRPSSSASGSPRKETFMTAEATPMSQGSLFDFSPARSSSGYSSGSRSALSEADVDGNIGSVAEGRKQ</sequence>
<dbReference type="InterPro" id="IPR013968">
    <property type="entry name" value="PKS_KR"/>
</dbReference>
<dbReference type="PANTHER" id="PTHR43775">
    <property type="entry name" value="FATTY ACID SYNTHASE"/>
    <property type="match status" value="1"/>
</dbReference>
<dbReference type="InterPro" id="IPR009081">
    <property type="entry name" value="PP-bd_ACP"/>
</dbReference>
<dbReference type="PROSITE" id="PS00606">
    <property type="entry name" value="KS3_1"/>
    <property type="match status" value="1"/>
</dbReference>
<dbReference type="InterPro" id="IPR032821">
    <property type="entry name" value="PKS_assoc"/>
</dbReference>
<dbReference type="InterPro" id="IPR014031">
    <property type="entry name" value="Ketoacyl_synth_C"/>
</dbReference>
<keyword evidence="3" id="KW-0489">Methyltransferase</keyword>
<dbReference type="GO" id="GO:0004312">
    <property type="term" value="F:fatty acid synthase activity"/>
    <property type="evidence" value="ECO:0007669"/>
    <property type="project" value="TreeGrafter"/>
</dbReference>
<dbReference type="SMART" id="SM00827">
    <property type="entry name" value="PKS_AT"/>
    <property type="match status" value="1"/>
</dbReference>
<dbReference type="PANTHER" id="PTHR43775:SF20">
    <property type="entry name" value="HYBRID PKS-NRPS SYNTHETASE APDA"/>
    <property type="match status" value="1"/>
</dbReference>
<dbReference type="Pfam" id="PF14765">
    <property type="entry name" value="PS-DH"/>
    <property type="match status" value="1"/>
</dbReference>
<dbReference type="InterPro" id="IPR001227">
    <property type="entry name" value="Ac_transferase_dom_sf"/>
</dbReference>
<dbReference type="SUPFAM" id="SSF47336">
    <property type="entry name" value="ACP-like"/>
    <property type="match status" value="1"/>
</dbReference>
<dbReference type="CDD" id="cd00833">
    <property type="entry name" value="PKS"/>
    <property type="match status" value="1"/>
</dbReference>
<dbReference type="STRING" id="356882.A0A423VC71"/>
<organism evidence="12 13">
    <name type="scientific">Cytospora schulzeri</name>
    <dbReference type="NCBI Taxonomy" id="448051"/>
    <lineage>
        <taxon>Eukaryota</taxon>
        <taxon>Fungi</taxon>
        <taxon>Dikarya</taxon>
        <taxon>Ascomycota</taxon>
        <taxon>Pezizomycotina</taxon>
        <taxon>Sordariomycetes</taxon>
        <taxon>Sordariomycetidae</taxon>
        <taxon>Diaporthales</taxon>
        <taxon>Cytosporaceae</taxon>
        <taxon>Cytospora</taxon>
    </lineage>
</organism>
<dbReference type="Pfam" id="PF02801">
    <property type="entry name" value="Ketoacyl-synt_C"/>
    <property type="match status" value="1"/>
</dbReference>
<feature type="region of interest" description="N-terminal hotdog fold" evidence="7">
    <location>
        <begin position="965"/>
        <end position="1106"/>
    </location>
</feature>
<dbReference type="InterPro" id="IPR057326">
    <property type="entry name" value="KR_dom"/>
</dbReference>
<dbReference type="InterPro" id="IPR020841">
    <property type="entry name" value="PKS_Beta-ketoAc_synthase_dom"/>
</dbReference>
<dbReference type="GO" id="GO:0032259">
    <property type="term" value="P:methylation"/>
    <property type="evidence" value="ECO:0007669"/>
    <property type="project" value="UniProtKB-KW"/>
</dbReference>
<dbReference type="Pfam" id="PF00109">
    <property type="entry name" value="ketoacyl-synt"/>
    <property type="match status" value="1"/>
</dbReference>
<proteinExistence type="predicted"/>
<dbReference type="GO" id="GO:0044550">
    <property type="term" value="P:secondary metabolite biosynthetic process"/>
    <property type="evidence" value="ECO:0007669"/>
    <property type="project" value="UniProtKB-ARBA"/>
</dbReference>
<reference evidence="12 13" key="1">
    <citation type="submission" date="2015-09" db="EMBL/GenBank/DDBJ databases">
        <title>Host preference determinants of Valsa canker pathogens revealed by comparative genomics.</title>
        <authorList>
            <person name="Yin Z."/>
            <person name="Huang L."/>
        </authorList>
    </citation>
    <scope>NUCLEOTIDE SEQUENCE [LARGE SCALE GENOMIC DNA]</scope>
    <source>
        <strain evidence="12 13">03-1</strain>
    </source>
</reference>
<dbReference type="GO" id="GO:0006633">
    <property type="term" value="P:fatty acid biosynthetic process"/>
    <property type="evidence" value="ECO:0007669"/>
    <property type="project" value="InterPro"/>
</dbReference>
<dbReference type="Gene3D" id="3.40.50.150">
    <property type="entry name" value="Vaccinia Virus protein VP39"/>
    <property type="match status" value="1"/>
</dbReference>
<dbReference type="Pfam" id="PF21089">
    <property type="entry name" value="PKS_DH_N"/>
    <property type="match status" value="1"/>
</dbReference>
<evidence type="ECO:0000256" key="1">
    <source>
        <dbReference type="ARBA" id="ARBA00022450"/>
    </source>
</evidence>
<feature type="compositionally biased region" description="Low complexity" evidence="8">
    <location>
        <begin position="2635"/>
        <end position="2652"/>
    </location>
</feature>
<dbReference type="PROSITE" id="PS00012">
    <property type="entry name" value="PHOSPHOPANTETHEINE"/>
    <property type="match status" value="1"/>
</dbReference>
<feature type="region of interest" description="C-terminal hotdog fold" evidence="7">
    <location>
        <begin position="1121"/>
        <end position="1275"/>
    </location>
</feature>
<dbReference type="InterPro" id="IPR020806">
    <property type="entry name" value="PKS_PP-bd"/>
</dbReference>
<keyword evidence="1" id="KW-0596">Phosphopantetheine</keyword>
<dbReference type="InterPro" id="IPR049551">
    <property type="entry name" value="PKS_DH_C"/>
</dbReference>